<proteinExistence type="predicted"/>
<dbReference type="SUPFAM" id="SSF110087">
    <property type="entry name" value="DR1885-like metal-binding protein"/>
    <property type="match status" value="1"/>
</dbReference>
<sequence>MLERHTMLNTHIRATRFTVACGIALLALTGCSAGEAATGSGIHAGEHSGEAGAHPAADSVTIEEAWVKSAEQGEMTAAFGLLKNSSETDANIVSVTSTASPMMELHETVANESGQMVMREVEGGFVIPAKGQFSLEPAGNHIMIMGLPKAVTAGEDITFTLEFADGSKLDFTAIVKDYAGANENYEGDHGSHDAHGGAEEHAEHDAHSGH</sequence>
<feature type="chain" id="PRO_5021810045" description="Copper chaperone PCu(A)C" evidence="2">
    <location>
        <begin position="37"/>
        <end position="210"/>
    </location>
</feature>
<name>A0A542Y9V0_9MICO</name>
<evidence type="ECO:0000256" key="1">
    <source>
        <dbReference type="SAM" id="MobiDB-lite"/>
    </source>
</evidence>
<feature type="signal peptide" evidence="2">
    <location>
        <begin position="1"/>
        <end position="36"/>
    </location>
</feature>
<gene>
    <name evidence="3" type="ORF">FB468_2941</name>
</gene>
<dbReference type="Proteomes" id="UP000319094">
    <property type="component" value="Unassembled WGS sequence"/>
</dbReference>
<dbReference type="PANTHER" id="PTHR36302">
    <property type="entry name" value="BLR7088 PROTEIN"/>
    <property type="match status" value="1"/>
</dbReference>
<dbReference type="PANTHER" id="PTHR36302:SF1">
    <property type="entry name" value="COPPER CHAPERONE PCU(A)C"/>
    <property type="match status" value="1"/>
</dbReference>
<evidence type="ECO:0008006" key="5">
    <source>
        <dbReference type="Google" id="ProtNLM"/>
    </source>
</evidence>
<comment type="caution">
    <text evidence="3">The sequence shown here is derived from an EMBL/GenBank/DDBJ whole genome shotgun (WGS) entry which is preliminary data.</text>
</comment>
<dbReference type="EMBL" id="VFON01000001">
    <property type="protein sequence ID" value="TQL44870.1"/>
    <property type="molecule type" value="Genomic_DNA"/>
</dbReference>
<dbReference type="AlphaFoldDB" id="A0A542Y9V0"/>
<dbReference type="InterPro" id="IPR007410">
    <property type="entry name" value="LpqE-like"/>
</dbReference>
<reference evidence="3 4" key="1">
    <citation type="submission" date="2019-06" db="EMBL/GenBank/DDBJ databases">
        <title>Sequencing the genomes of 1000 actinobacteria strains.</title>
        <authorList>
            <person name="Klenk H.-P."/>
        </authorList>
    </citation>
    <scope>NUCLEOTIDE SEQUENCE [LARGE SCALE GENOMIC DNA]</scope>
    <source>
        <strain evidence="3 4">DSM 8803</strain>
    </source>
</reference>
<accession>A0A542Y9V0</accession>
<dbReference type="InterPro" id="IPR036182">
    <property type="entry name" value="PCuAC_sf"/>
</dbReference>
<dbReference type="InterPro" id="IPR058248">
    <property type="entry name" value="Lxx211020-like"/>
</dbReference>
<dbReference type="Pfam" id="PF04314">
    <property type="entry name" value="PCuAC"/>
    <property type="match status" value="1"/>
</dbReference>
<evidence type="ECO:0000256" key="2">
    <source>
        <dbReference type="SAM" id="SignalP"/>
    </source>
</evidence>
<organism evidence="3 4">
    <name type="scientific">Leucobacter komagatae</name>
    <dbReference type="NCBI Taxonomy" id="55969"/>
    <lineage>
        <taxon>Bacteria</taxon>
        <taxon>Bacillati</taxon>
        <taxon>Actinomycetota</taxon>
        <taxon>Actinomycetes</taxon>
        <taxon>Micrococcales</taxon>
        <taxon>Microbacteriaceae</taxon>
        <taxon>Leucobacter</taxon>
    </lineage>
</organism>
<evidence type="ECO:0000313" key="4">
    <source>
        <dbReference type="Proteomes" id="UP000319094"/>
    </source>
</evidence>
<feature type="region of interest" description="Disordered" evidence="1">
    <location>
        <begin position="185"/>
        <end position="210"/>
    </location>
</feature>
<evidence type="ECO:0000313" key="3">
    <source>
        <dbReference type="EMBL" id="TQL44870.1"/>
    </source>
</evidence>
<feature type="compositionally biased region" description="Basic and acidic residues" evidence="1">
    <location>
        <begin position="186"/>
        <end position="210"/>
    </location>
</feature>
<dbReference type="PROSITE" id="PS51257">
    <property type="entry name" value="PROKAR_LIPOPROTEIN"/>
    <property type="match status" value="1"/>
</dbReference>
<protein>
    <recommendedName>
        <fullName evidence="5">Copper chaperone PCu(A)C</fullName>
    </recommendedName>
</protein>
<dbReference type="Gene3D" id="2.60.40.1890">
    <property type="entry name" value="PCu(A)C copper chaperone"/>
    <property type="match status" value="1"/>
</dbReference>
<keyword evidence="2" id="KW-0732">Signal</keyword>
<keyword evidence="4" id="KW-1185">Reference proteome</keyword>